<feature type="region of interest" description="Disordered" evidence="1">
    <location>
        <begin position="446"/>
        <end position="473"/>
    </location>
</feature>
<reference evidence="2 3" key="1">
    <citation type="submission" date="2020-07" db="EMBL/GenBank/DDBJ databases">
        <title>Comparative genomics of pyrophilous fungi reveals a link between fire events and developmental genes.</title>
        <authorList>
            <consortium name="DOE Joint Genome Institute"/>
            <person name="Steindorff A.S."/>
            <person name="Carver A."/>
            <person name="Calhoun S."/>
            <person name="Stillman K."/>
            <person name="Liu H."/>
            <person name="Lipzen A."/>
            <person name="Pangilinan J."/>
            <person name="Labutti K."/>
            <person name="Bruns T.D."/>
            <person name="Grigoriev I.V."/>
        </authorList>
    </citation>
    <scope>NUCLEOTIDE SEQUENCE [LARGE SCALE GENOMIC DNA]</scope>
    <source>
        <strain evidence="2 3">CBS 144469</strain>
    </source>
</reference>
<feature type="compositionally biased region" description="Basic and acidic residues" evidence="1">
    <location>
        <begin position="216"/>
        <end position="226"/>
    </location>
</feature>
<evidence type="ECO:0000256" key="1">
    <source>
        <dbReference type="SAM" id="MobiDB-lite"/>
    </source>
</evidence>
<dbReference type="Proteomes" id="UP000521943">
    <property type="component" value="Unassembled WGS sequence"/>
</dbReference>
<sequence length="578" mass="60555">MMVWFLRRWGAISEGLFELGEQLERGEWSALRKSDAVRKWGEGGSAGSGIGSGEVGSGVLSGIGSGNASENWIGSGSGDASGGMVSSVSSSTYPKASAQVGYRPSASFTEGVGVQGGSRSVALPGNVAIPVPVPAVQEPSRRRAEPKGRVKELERSAGLAGTDRAFSDIKLPAKSQTGLHTPPTFSSMYGDKPVSSASPPDRPLTPAVFSSTYTHADGRKSGKGDASRGMVPSASSYTYPKDGSAHVGYQPSVSFTEGLGLQGGFRGVANGNGDGDWKTRVGEMRMPETKSRLPEPGATALPVEQPTSRRRAHSKATVNSLAGTDRNISDAKLPGSPQAQPNVPFDTPPTFSSMYADSPLAGASPPDRPPTGLKAPANTPAAFSDAKGPHTFFGDREVAVSPKEFTQAYAGGGVDRESPGMCTMRDGEDARGLESVDAMLEDMLRRNEGAGEANVRGRKRRSTVTQKPAGGVKERNGVVVQPLLVKSRRGTLAAQDDADVRAPGASMIGEDARRVASPKVVDDRDVVNEDDSDDGRSMKSVNSSFHLYDRLKDVGAVSPDLREIVERIMAHASSPGEK</sequence>
<feature type="region of interest" description="Disordered" evidence="1">
    <location>
        <begin position="513"/>
        <end position="540"/>
    </location>
</feature>
<feature type="region of interest" description="Disordered" evidence="1">
    <location>
        <begin position="137"/>
        <end position="235"/>
    </location>
</feature>
<feature type="compositionally biased region" description="Polar residues" evidence="1">
    <location>
        <begin position="174"/>
        <end position="187"/>
    </location>
</feature>
<proteinExistence type="predicted"/>
<dbReference type="EMBL" id="JACGCI010000045">
    <property type="protein sequence ID" value="KAF6752295.1"/>
    <property type="molecule type" value="Genomic_DNA"/>
</dbReference>
<feature type="compositionally biased region" description="Basic and acidic residues" evidence="1">
    <location>
        <begin position="513"/>
        <end position="527"/>
    </location>
</feature>
<gene>
    <name evidence="2" type="ORF">DFP72DRAFT_905647</name>
</gene>
<feature type="compositionally biased region" description="Basic and acidic residues" evidence="1">
    <location>
        <begin position="275"/>
        <end position="293"/>
    </location>
</feature>
<organism evidence="2 3">
    <name type="scientific">Ephemerocybe angulata</name>
    <dbReference type="NCBI Taxonomy" id="980116"/>
    <lineage>
        <taxon>Eukaryota</taxon>
        <taxon>Fungi</taxon>
        <taxon>Dikarya</taxon>
        <taxon>Basidiomycota</taxon>
        <taxon>Agaricomycotina</taxon>
        <taxon>Agaricomycetes</taxon>
        <taxon>Agaricomycetidae</taxon>
        <taxon>Agaricales</taxon>
        <taxon>Agaricineae</taxon>
        <taxon>Psathyrellaceae</taxon>
        <taxon>Ephemerocybe</taxon>
    </lineage>
</organism>
<name>A0A8H6HSD6_9AGAR</name>
<evidence type="ECO:0000313" key="2">
    <source>
        <dbReference type="EMBL" id="KAF6752295.1"/>
    </source>
</evidence>
<protein>
    <submittedName>
        <fullName evidence="2">Uncharacterized protein</fullName>
    </submittedName>
</protein>
<dbReference type="AlphaFoldDB" id="A0A8H6HSD6"/>
<feature type="region of interest" description="Disordered" evidence="1">
    <location>
        <begin position="266"/>
        <end position="399"/>
    </location>
</feature>
<comment type="caution">
    <text evidence="2">The sequence shown here is derived from an EMBL/GenBank/DDBJ whole genome shotgun (WGS) entry which is preliminary data.</text>
</comment>
<dbReference type="OrthoDB" id="79452at2759"/>
<feature type="compositionally biased region" description="Basic and acidic residues" evidence="1">
    <location>
        <begin position="139"/>
        <end position="155"/>
    </location>
</feature>
<keyword evidence="3" id="KW-1185">Reference proteome</keyword>
<accession>A0A8H6HSD6</accession>
<evidence type="ECO:0000313" key="3">
    <source>
        <dbReference type="Proteomes" id="UP000521943"/>
    </source>
</evidence>